<dbReference type="AlphaFoldDB" id="X1EII6"/>
<comment type="caution">
    <text evidence="1">The sequence shown here is derived from an EMBL/GenBank/DDBJ whole genome shotgun (WGS) entry which is preliminary data.</text>
</comment>
<reference evidence="1" key="1">
    <citation type="journal article" date="2014" name="Front. Microbiol.">
        <title>High frequency of phylogenetically diverse reductive dehalogenase-homologous genes in deep subseafloor sedimentary metagenomes.</title>
        <authorList>
            <person name="Kawai M."/>
            <person name="Futagami T."/>
            <person name="Toyoda A."/>
            <person name="Takaki Y."/>
            <person name="Nishi S."/>
            <person name="Hori S."/>
            <person name="Arai W."/>
            <person name="Tsubouchi T."/>
            <person name="Morono Y."/>
            <person name="Uchiyama I."/>
            <person name="Ito T."/>
            <person name="Fujiyama A."/>
            <person name="Inagaki F."/>
            <person name="Takami H."/>
        </authorList>
    </citation>
    <scope>NUCLEOTIDE SEQUENCE</scope>
    <source>
        <strain evidence="1">Expedition CK06-06</strain>
    </source>
</reference>
<accession>X1EII6</accession>
<gene>
    <name evidence="1" type="ORF">S03H2_17533</name>
</gene>
<dbReference type="EMBL" id="BARU01009050">
    <property type="protein sequence ID" value="GAH32422.1"/>
    <property type="molecule type" value="Genomic_DNA"/>
</dbReference>
<organism evidence="1">
    <name type="scientific">marine sediment metagenome</name>
    <dbReference type="NCBI Taxonomy" id="412755"/>
    <lineage>
        <taxon>unclassified sequences</taxon>
        <taxon>metagenomes</taxon>
        <taxon>ecological metagenomes</taxon>
    </lineage>
</organism>
<name>X1EII6_9ZZZZ</name>
<protein>
    <submittedName>
        <fullName evidence="1">Uncharacterized protein</fullName>
    </submittedName>
</protein>
<evidence type="ECO:0000313" key="1">
    <source>
        <dbReference type="EMBL" id="GAH32422.1"/>
    </source>
</evidence>
<sequence length="68" mass="7773">MELKYKVYMLKRDEIVSDYHSVLNIYTRHKVVETKAEAAKKAIEPGTLEIMIGSSSEDIRLGGIFEVK</sequence>
<proteinExistence type="predicted"/>